<name>A0A401FQ32_9BACT</name>
<dbReference type="Proteomes" id="UP000288096">
    <property type="component" value="Unassembled WGS sequence"/>
</dbReference>
<keyword evidence="2" id="KW-1185">Reference proteome</keyword>
<reference evidence="2" key="2">
    <citation type="submission" date="2019-01" db="EMBL/GenBank/DDBJ databases">
        <title>Genome sequence of Desulfonema ishimotonii strain Tokyo 01.</title>
        <authorList>
            <person name="Fukui M."/>
        </authorList>
    </citation>
    <scope>NUCLEOTIDE SEQUENCE [LARGE SCALE GENOMIC DNA]</scope>
    <source>
        <strain evidence="2">Tokyo 01</strain>
    </source>
</reference>
<evidence type="ECO:0000313" key="2">
    <source>
        <dbReference type="Proteomes" id="UP000288096"/>
    </source>
</evidence>
<evidence type="ECO:0000313" key="1">
    <source>
        <dbReference type="EMBL" id="GBC59094.1"/>
    </source>
</evidence>
<reference evidence="2" key="1">
    <citation type="submission" date="2017-11" db="EMBL/GenBank/DDBJ databases">
        <authorList>
            <person name="Watanabe M."/>
            <person name="Kojima H."/>
        </authorList>
    </citation>
    <scope>NUCLEOTIDE SEQUENCE [LARGE SCALE GENOMIC DNA]</scope>
    <source>
        <strain evidence="2">Tokyo 01</strain>
    </source>
</reference>
<organism evidence="1 2">
    <name type="scientific">Desulfonema ishimotonii</name>
    <dbReference type="NCBI Taxonomy" id="45657"/>
    <lineage>
        <taxon>Bacteria</taxon>
        <taxon>Pseudomonadati</taxon>
        <taxon>Thermodesulfobacteriota</taxon>
        <taxon>Desulfobacteria</taxon>
        <taxon>Desulfobacterales</taxon>
        <taxon>Desulfococcaceae</taxon>
        <taxon>Desulfonema</taxon>
    </lineage>
</organism>
<sequence>MRKLRPEAGFSQLLQKIAPPGLNFCTPKKKLPAGKLFHAESFTVLYPKQEHCPYFVKRDGVWGCNIAIPFSQEASCDTGRMKII</sequence>
<dbReference type="AlphaFoldDB" id="A0A401FQ32"/>
<protein>
    <submittedName>
        <fullName evidence="1">Uncharacterized protein</fullName>
    </submittedName>
</protein>
<comment type="caution">
    <text evidence="1">The sequence shown here is derived from an EMBL/GenBank/DDBJ whole genome shotgun (WGS) entry which is preliminary data.</text>
</comment>
<dbReference type="EMBL" id="BEXT01000001">
    <property type="protein sequence ID" value="GBC59094.1"/>
    <property type="molecule type" value="Genomic_DNA"/>
</dbReference>
<proteinExistence type="predicted"/>
<gene>
    <name evidence="1" type="ORF">DENIS_0024</name>
</gene>
<accession>A0A401FQ32</accession>